<feature type="transmembrane region" description="Helical" evidence="11">
    <location>
        <begin position="723"/>
        <end position="744"/>
    </location>
</feature>
<evidence type="ECO:0000256" key="11">
    <source>
        <dbReference type="SAM" id="Phobius"/>
    </source>
</evidence>
<keyword evidence="6 8" id="KW-1015">Disulfide bond</keyword>
<evidence type="ECO:0000256" key="2">
    <source>
        <dbReference type="ARBA" id="ARBA00022692"/>
    </source>
</evidence>
<dbReference type="PROSITE" id="PS50214">
    <property type="entry name" value="DISINTEGRIN_2"/>
    <property type="match status" value="1"/>
</dbReference>
<dbReference type="PROSITE" id="PS50215">
    <property type="entry name" value="ADAM_MEPRO"/>
    <property type="match status" value="1"/>
</dbReference>
<sequence>MLAAPGAFISTTVIVVIVVVVCGQVQTARLSEPSNAGSQDSSGSGNEATFERYARIFPEFHYSSGGGDGNASKPRGREQRLTISYRLDGQNVTLDLWRNDEIVAPKGHFLLVQSASGETLRKQLAEHELGRCQYHGTVRGSISSSVALSTCDGISGIVYDTHDTYLIEFDSSEQNHYVQRNPDLLTKDRTKRALETFHEPQPEAFSTAFRSNRESSYVELVLVIDRALYLGNMNVQKVYNYCLDLVNIMNIIYRPLNIYIVLVGVVIWTEQDEIEMSSDSKKTLDNFLRYRRDTLLQSIPHDNAHLLTGVHFGDSSGDGVVVGKAELGSMCTFAGSGGVEVVDTKHVALQASTVAHEMGHNFNMDHDGPECRCPGGNCVMAAKTVRSQKAPSRWSSCSVEHLETGLQHGLGACLKNKPAKMFVKSTCGNGLLEPGEECDCGLPEMCDTKCCDATTCRLTVNATCAAGECCDLDSCQLKSAGSSCRSAVGECDLPEHCNGQSPICPKDVYLRDTELCAGGQAYCFKGRCRTRDSQCKLLWGSTGRSFNDHCYQTNRNGTIFGNCGNNLLTGEYTKCNQEDIMCGLLHCSHRNEKLDYGMGAYSKLTTTKFTHFGPRGTVRDTVCNAAILDLGLDVTNPGLVPDGAKCGTGKMCWNQKCVSLAHLKENDVGEECEGGCSDHGVCNSEGNCHCDKGFGGKFCETAGLGGSVDSGPTVDPDSSKGPLALYISLTIILFMIFTGTVYFYRVFLWDYIKKVLQDFRMQKYGHVVPPASPSTMGPAKPARLQVSQPIVNSTTLKLDAVPSRAAPPPPKPQVEPAQHFIKVNINKGKITIENKVVNSPFLLESTLLDAHEAVHEMKARGTPAILEQRSISVDSEGPLLGQSVDRPALDTPPPLETREPDLVAQISQVKLKKVHNFHSNRSKSDEKPPRRLPELPRQKTIGEFQSVIAEVHPKRSPATEEPPTNPFGHVTLKKTKTRTPNLSREHLDEITAEQSATNKPTPSTKPAINRKKPTLPQKPSAQQSIDDNQQSSEAASSATKPKLPRKLPQLPSAGPNRSRPPLQRKPAVVVDETADLPEGGGVAALKARLNLEQIGGGIKR</sequence>
<dbReference type="Pfam" id="PF01421">
    <property type="entry name" value="Reprolysin"/>
    <property type="match status" value="1"/>
</dbReference>
<dbReference type="Proteomes" id="UP001562425">
    <property type="component" value="Unassembled WGS sequence"/>
</dbReference>
<feature type="compositionally biased region" description="Basic and acidic residues" evidence="10">
    <location>
        <begin position="922"/>
        <end position="937"/>
    </location>
</feature>
<comment type="subcellular location">
    <subcellularLocation>
        <location evidence="1">Membrane</location>
        <topology evidence="1">Single-pass membrane protein</topology>
    </subcellularLocation>
</comment>
<dbReference type="InterPro" id="IPR000742">
    <property type="entry name" value="EGF"/>
</dbReference>
<evidence type="ECO:0000256" key="8">
    <source>
        <dbReference type="PROSITE-ProRule" id="PRU00076"/>
    </source>
</evidence>
<dbReference type="GO" id="GO:0008237">
    <property type="term" value="F:metallopeptidase activity"/>
    <property type="evidence" value="ECO:0007669"/>
    <property type="project" value="UniProtKB-KW"/>
</dbReference>
<keyword evidence="17" id="KW-1185">Reference proteome</keyword>
<evidence type="ECO:0000256" key="6">
    <source>
        <dbReference type="ARBA" id="ARBA00023157"/>
    </source>
</evidence>
<dbReference type="Pfam" id="PF08516">
    <property type="entry name" value="ADAM_CR"/>
    <property type="match status" value="1"/>
</dbReference>
<evidence type="ECO:0000313" key="17">
    <source>
        <dbReference type="Proteomes" id="UP001562425"/>
    </source>
</evidence>
<dbReference type="AlphaFoldDB" id="A0ABD1DUJ1"/>
<keyword evidence="4" id="KW-0482">Metalloprotease</keyword>
<dbReference type="InterPro" id="IPR006586">
    <property type="entry name" value="ADAM_Cys-rich"/>
</dbReference>
<feature type="disulfide bond" evidence="9">
    <location>
        <begin position="373"/>
        <end position="378"/>
    </location>
</feature>
<dbReference type="EMBL" id="JBEHCU010001807">
    <property type="protein sequence ID" value="KAL1403276.1"/>
    <property type="molecule type" value="Genomic_DNA"/>
</dbReference>
<accession>A0ABD1DUJ1</accession>
<evidence type="ECO:0000256" key="9">
    <source>
        <dbReference type="PROSITE-ProRule" id="PRU00276"/>
    </source>
</evidence>
<dbReference type="Gene3D" id="3.40.390.10">
    <property type="entry name" value="Collagenase (Catalytic Domain)"/>
    <property type="match status" value="1"/>
</dbReference>
<keyword evidence="8" id="KW-0245">EGF-like domain</keyword>
<reference evidence="16 17" key="1">
    <citation type="submission" date="2024-05" db="EMBL/GenBank/DDBJ databases">
        <title>Culex pipiens pipiens assembly and annotation.</title>
        <authorList>
            <person name="Alout H."/>
            <person name="Durand T."/>
        </authorList>
    </citation>
    <scope>NUCLEOTIDE SEQUENCE [LARGE SCALE GENOMIC DNA]</scope>
    <source>
        <strain evidence="16">HA-2024</strain>
        <tissue evidence="16">Whole body</tissue>
    </source>
</reference>
<feature type="active site" evidence="9">
    <location>
        <position position="357"/>
    </location>
</feature>
<gene>
    <name evidence="16" type="ORF">pipiens_005741</name>
</gene>
<dbReference type="Pfam" id="PF00200">
    <property type="entry name" value="Disintegrin"/>
    <property type="match status" value="1"/>
</dbReference>
<keyword evidence="2 11" id="KW-0812">Transmembrane</keyword>
<feature type="region of interest" description="Disordered" evidence="10">
    <location>
        <begin position="876"/>
        <end position="941"/>
    </location>
</feature>
<keyword evidence="5 11" id="KW-0472">Membrane</keyword>
<dbReference type="Gene3D" id="2.60.120.260">
    <property type="entry name" value="Galactose-binding domain-like"/>
    <property type="match status" value="1"/>
</dbReference>
<evidence type="ECO:0000256" key="1">
    <source>
        <dbReference type="ARBA" id="ARBA00004167"/>
    </source>
</evidence>
<keyword evidence="3 11" id="KW-1133">Transmembrane helix</keyword>
<evidence type="ECO:0000256" key="3">
    <source>
        <dbReference type="ARBA" id="ARBA00022989"/>
    </source>
</evidence>
<evidence type="ECO:0000259" key="15">
    <source>
        <dbReference type="PROSITE" id="PS50215"/>
    </source>
</evidence>
<evidence type="ECO:0000256" key="12">
    <source>
        <dbReference type="SAM" id="SignalP"/>
    </source>
</evidence>
<dbReference type="PANTHER" id="PTHR11905">
    <property type="entry name" value="ADAM A DISINTEGRIN AND METALLOPROTEASE DOMAIN"/>
    <property type="match status" value="1"/>
</dbReference>
<keyword evidence="9" id="KW-0862">Zinc</keyword>
<evidence type="ECO:0000256" key="4">
    <source>
        <dbReference type="ARBA" id="ARBA00023049"/>
    </source>
</evidence>
<dbReference type="GO" id="GO:0046872">
    <property type="term" value="F:metal ion binding"/>
    <property type="evidence" value="ECO:0007669"/>
    <property type="project" value="UniProtKB-KW"/>
</dbReference>
<feature type="disulfide bond" evidence="8">
    <location>
        <begin position="672"/>
        <end position="682"/>
    </location>
</feature>
<dbReference type="SMART" id="SM00608">
    <property type="entry name" value="ACR"/>
    <property type="match status" value="1"/>
</dbReference>
<feature type="signal peptide" evidence="12">
    <location>
        <begin position="1"/>
        <end position="27"/>
    </location>
</feature>
<dbReference type="InterPro" id="IPR034027">
    <property type="entry name" value="Reprolysin_adamalysin"/>
</dbReference>
<dbReference type="PROSITE" id="PS01186">
    <property type="entry name" value="EGF_2"/>
    <property type="match status" value="1"/>
</dbReference>
<feature type="domain" description="Disintegrin" evidence="14">
    <location>
        <begin position="424"/>
        <end position="512"/>
    </location>
</feature>
<dbReference type="SUPFAM" id="SSF57552">
    <property type="entry name" value="Blood coagulation inhibitor (disintegrin)"/>
    <property type="match status" value="1"/>
</dbReference>
<dbReference type="FunFam" id="4.10.70.10:FF:000001">
    <property type="entry name" value="Disintegrin and metalloproteinase domain-containing protein 22"/>
    <property type="match status" value="1"/>
</dbReference>
<feature type="compositionally biased region" description="Polar residues" evidence="10">
    <location>
        <begin position="992"/>
        <end position="1006"/>
    </location>
</feature>
<protein>
    <submittedName>
        <fullName evidence="16">Uncharacterized protein</fullName>
    </submittedName>
</protein>
<dbReference type="PROSITE" id="PS50026">
    <property type="entry name" value="EGF_3"/>
    <property type="match status" value="1"/>
</dbReference>
<feature type="disulfide bond" evidence="8">
    <location>
        <begin position="690"/>
        <end position="699"/>
    </location>
</feature>
<dbReference type="PROSITE" id="PS00022">
    <property type="entry name" value="EGF_1"/>
    <property type="match status" value="1"/>
</dbReference>
<feature type="domain" description="EGF-like" evidence="13">
    <location>
        <begin position="668"/>
        <end position="700"/>
    </location>
</feature>
<feature type="region of interest" description="Disordered" evidence="10">
    <location>
        <begin position="953"/>
        <end position="1071"/>
    </location>
</feature>
<name>A0ABD1DUJ1_CULPP</name>
<evidence type="ECO:0000256" key="10">
    <source>
        <dbReference type="SAM" id="MobiDB-lite"/>
    </source>
</evidence>
<comment type="caution">
    <text evidence="8">Lacks conserved residue(s) required for the propagation of feature annotation.</text>
</comment>
<dbReference type="SUPFAM" id="SSF55486">
    <property type="entry name" value="Metalloproteases ('zincins'), catalytic domain"/>
    <property type="match status" value="1"/>
</dbReference>
<feature type="binding site" evidence="9">
    <location>
        <position position="360"/>
    </location>
    <ligand>
        <name>Zn(2+)</name>
        <dbReference type="ChEBI" id="CHEBI:29105"/>
        <note>catalytic</note>
    </ligand>
</feature>
<feature type="chain" id="PRO_5044813321" evidence="12">
    <location>
        <begin position="28"/>
        <end position="1100"/>
    </location>
</feature>
<keyword evidence="4" id="KW-0378">Hydrolase</keyword>
<proteinExistence type="predicted"/>
<dbReference type="InterPro" id="IPR024079">
    <property type="entry name" value="MetalloPept_cat_dom_sf"/>
</dbReference>
<keyword evidence="12" id="KW-0732">Signal</keyword>
<feature type="binding site" evidence="9">
    <location>
        <position position="356"/>
    </location>
    <ligand>
        <name>Zn(2+)</name>
        <dbReference type="ChEBI" id="CHEBI:29105"/>
        <note>catalytic</note>
    </ligand>
</feature>
<feature type="compositionally biased region" description="Polar residues" evidence="10">
    <location>
        <begin position="1017"/>
        <end position="1039"/>
    </location>
</feature>
<keyword evidence="4" id="KW-0645">Protease</keyword>
<evidence type="ECO:0000256" key="5">
    <source>
        <dbReference type="ARBA" id="ARBA00023136"/>
    </source>
</evidence>
<dbReference type="FunFam" id="3.40.390.10:FF:000002">
    <property type="entry name" value="Disintegrin and metalloproteinase domain-containing protein 22"/>
    <property type="match status" value="1"/>
</dbReference>
<feature type="binding site" evidence="9">
    <location>
        <position position="366"/>
    </location>
    <ligand>
        <name>Zn(2+)</name>
        <dbReference type="ChEBI" id="CHEBI:29105"/>
        <note>catalytic</note>
    </ligand>
</feature>
<comment type="caution">
    <text evidence="16">The sequence shown here is derived from an EMBL/GenBank/DDBJ whole genome shotgun (WGS) entry which is preliminary data.</text>
</comment>
<evidence type="ECO:0000259" key="14">
    <source>
        <dbReference type="PROSITE" id="PS50214"/>
    </source>
</evidence>
<dbReference type="InterPro" id="IPR001762">
    <property type="entry name" value="Disintegrin_dom"/>
</dbReference>
<dbReference type="Gene3D" id="4.10.70.10">
    <property type="entry name" value="Disintegrin domain"/>
    <property type="match status" value="1"/>
</dbReference>
<dbReference type="SMART" id="SM00050">
    <property type="entry name" value="DISIN"/>
    <property type="match status" value="1"/>
</dbReference>
<feature type="compositionally biased region" description="Basic residues" evidence="10">
    <location>
        <begin position="910"/>
        <end position="921"/>
    </location>
</feature>
<organism evidence="16 17">
    <name type="scientific">Culex pipiens pipiens</name>
    <name type="common">Northern house mosquito</name>
    <dbReference type="NCBI Taxonomy" id="38569"/>
    <lineage>
        <taxon>Eukaryota</taxon>
        <taxon>Metazoa</taxon>
        <taxon>Ecdysozoa</taxon>
        <taxon>Arthropoda</taxon>
        <taxon>Hexapoda</taxon>
        <taxon>Insecta</taxon>
        <taxon>Pterygota</taxon>
        <taxon>Neoptera</taxon>
        <taxon>Endopterygota</taxon>
        <taxon>Diptera</taxon>
        <taxon>Nematocera</taxon>
        <taxon>Culicoidea</taxon>
        <taxon>Culicidae</taxon>
        <taxon>Culicinae</taxon>
        <taxon>Culicini</taxon>
        <taxon>Culex</taxon>
        <taxon>Culex</taxon>
    </lineage>
</organism>
<dbReference type="GO" id="GO:0016020">
    <property type="term" value="C:membrane"/>
    <property type="evidence" value="ECO:0007669"/>
    <property type="project" value="UniProtKB-SubCell"/>
</dbReference>
<keyword evidence="9" id="KW-0479">Metal-binding</keyword>
<dbReference type="CDD" id="cd04269">
    <property type="entry name" value="ZnMc_adamalysin_II_like"/>
    <property type="match status" value="1"/>
</dbReference>
<feature type="disulfide bond" evidence="7">
    <location>
        <begin position="484"/>
        <end position="504"/>
    </location>
</feature>
<dbReference type="PANTHER" id="PTHR11905:SF159">
    <property type="entry name" value="ADAM METALLOPROTEASE"/>
    <property type="match status" value="1"/>
</dbReference>
<dbReference type="InterPro" id="IPR001590">
    <property type="entry name" value="Peptidase_M12B"/>
</dbReference>
<evidence type="ECO:0000256" key="7">
    <source>
        <dbReference type="PROSITE-ProRule" id="PRU00068"/>
    </source>
</evidence>
<feature type="domain" description="Peptidase M12B" evidence="15">
    <location>
        <begin position="216"/>
        <end position="418"/>
    </location>
</feature>
<evidence type="ECO:0000313" key="16">
    <source>
        <dbReference type="EMBL" id="KAL1403276.1"/>
    </source>
</evidence>
<dbReference type="InterPro" id="IPR036436">
    <property type="entry name" value="Disintegrin_dom_sf"/>
</dbReference>
<evidence type="ECO:0000259" key="13">
    <source>
        <dbReference type="PROSITE" id="PS50026"/>
    </source>
</evidence>